<organism evidence="2 3">
    <name type="scientific">Simkania negevensis</name>
    <dbReference type="NCBI Taxonomy" id="83561"/>
    <lineage>
        <taxon>Bacteria</taxon>
        <taxon>Pseudomonadati</taxon>
        <taxon>Chlamydiota</taxon>
        <taxon>Chlamydiia</taxon>
        <taxon>Parachlamydiales</taxon>
        <taxon>Simkaniaceae</taxon>
        <taxon>Simkania</taxon>
    </lineage>
</organism>
<evidence type="ECO:0000313" key="3">
    <source>
        <dbReference type="Proteomes" id="UP000722121"/>
    </source>
</evidence>
<protein>
    <submittedName>
        <fullName evidence="2">PHP domain-containing protein</fullName>
    </submittedName>
</protein>
<feature type="domain" description="Polymerase/histidinol phosphatase N-terminal" evidence="1">
    <location>
        <begin position="6"/>
        <end position="71"/>
    </location>
</feature>
<accession>A0ABS3AQS0</accession>
<dbReference type="SMART" id="SM00481">
    <property type="entry name" value="POLIIIAc"/>
    <property type="match status" value="1"/>
</dbReference>
<sequence length="288" mass="32698">MNNFRADIHCHTTFSDGTYTPEELIDLALKKGLNGLSITDHDTVDAYTCALPYAKQRGLALLGGIEFSSVHKESNVHVLGYAFDLQNKALLDLCKRHRTRREARNLAIIEQIQQKGMDVSVEDLYDKRYIPKQQQRRQLGRPHIAQVLMAKKYVSTIQEAFNTYLGDNASCYVAGEKVSVEETIATIHQARGKAVIAHPHLFKNPSIIQELEKMSFDGIEGYYSLCGLKQEQPWIDFAKKKGWFVTGGSDFHGEIKPRIYLACSWIGNEVFDTLYRHFIEQNKAITAT</sequence>
<evidence type="ECO:0000313" key="2">
    <source>
        <dbReference type="EMBL" id="MBN4067071.1"/>
    </source>
</evidence>
<dbReference type="Pfam" id="PF02811">
    <property type="entry name" value="PHP"/>
    <property type="match status" value="1"/>
</dbReference>
<evidence type="ECO:0000259" key="1">
    <source>
        <dbReference type="SMART" id="SM00481"/>
    </source>
</evidence>
<dbReference type="InterPro" id="IPR016195">
    <property type="entry name" value="Pol/histidinol_Pase-like"/>
</dbReference>
<dbReference type="EMBL" id="JAFITR010000060">
    <property type="protein sequence ID" value="MBN4067071.1"/>
    <property type="molecule type" value="Genomic_DNA"/>
</dbReference>
<reference evidence="2 3" key="1">
    <citation type="submission" date="2021-02" db="EMBL/GenBank/DDBJ databases">
        <title>Activity-based single-cell genomes from oceanic crustal fluid captures similar information to metagenomic and metatranscriptomic surveys with orders of magnitude less sampling.</title>
        <authorList>
            <person name="D'Angelo T.S."/>
            <person name="Orcutt B.N."/>
        </authorList>
    </citation>
    <scope>NUCLEOTIDE SEQUENCE [LARGE SCALE GENOMIC DNA]</scope>
    <source>
        <strain evidence="2">AH-315-G07</strain>
    </source>
</reference>
<dbReference type="PANTHER" id="PTHR42924:SF3">
    <property type="entry name" value="POLYMERASE_HISTIDINOL PHOSPHATASE N-TERMINAL DOMAIN-CONTAINING PROTEIN"/>
    <property type="match status" value="1"/>
</dbReference>
<dbReference type="InterPro" id="IPR003141">
    <property type="entry name" value="Pol/His_phosphatase_N"/>
</dbReference>
<gene>
    <name evidence="2" type="ORF">JYU14_03205</name>
</gene>
<dbReference type="CDD" id="cd07438">
    <property type="entry name" value="PHP_HisPPase_AMP"/>
    <property type="match status" value="1"/>
</dbReference>
<dbReference type="InterPro" id="IPR052018">
    <property type="entry name" value="PHP_domain"/>
</dbReference>
<dbReference type="PANTHER" id="PTHR42924">
    <property type="entry name" value="EXONUCLEASE"/>
    <property type="match status" value="1"/>
</dbReference>
<name>A0ABS3AQS0_9BACT</name>
<dbReference type="Gene3D" id="3.20.20.140">
    <property type="entry name" value="Metal-dependent hydrolases"/>
    <property type="match status" value="1"/>
</dbReference>
<dbReference type="Gene3D" id="1.10.150.650">
    <property type="match status" value="1"/>
</dbReference>
<dbReference type="SUPFAM" id="SSF89550">
    <property type="entry name" value="PHP domain-like"/>
    <property type="match status" value="1"/>
</dbReference>
<dbReference type="InterPro" id="IPR004013">
    <property type="entry name" value="PHP_dom"/>
</dbReference>
<dbReference type="Proteomes" id="UP000722121">
    <property type="component" value="Unassembled WGS sequence"/>
</dbReference>
<comment type="caution">
    <text evidence="2">The sequence shown here is derived from an EMBL/GenBank/DDBJ whole genome shotgun (WGS) entry which is preliminary data.</text>
</comment>
<keyword evidence="3" id="KW-1185">Reference proteome</keyword>
<proteinExistence type="predicted"/>